<dbReference type="Proteomes" id="UP001189429">
    <property type="component" value="Unassembled WGS sequence"/>
</dbReference>
<feature type="compositionally biased region" description="Low complexity" evidence="1">
    <location>
        <begin position="1296"/>
        <end position="1309"/>
    </location>
</feature>
<keyword evidence="2" id="KW-0812">Transmembrane</keyword>
<feature type="non-terminal residue" evidence="3">
    <location>
        <position position="1"/>
    </location>
</feature>
<evidence type="ECO:0008006" key="5">
    <source>
        <dbReference type="Google" id="ProtNLM"/>
    </source>
</evidence>
<evidence type="ECO:0000256" key="1">
    <source>
        <dbReference type="SAM" id="MobiDB-lite"/>
    </source>
</evidence>
<keyword evidence="4" id="KW-1185">Reference proteome</keyword>
<keyword evidence="2" id="KW-1133">Transmembrane helix</keyword>
<evidence type="ECO:0000313" key="3">
    <source>
        <dbReference type="EMBL" id="CAK0880073.1"/>
    </source>
</evidence>
<accession>A0ABN9W560</accession>
<reference evidence="3" key="1">
    <citation type="submission" date="2023-10" db="EMBL/GenBank/DDBJ databases">
        <authorList>
            <person name="Chen Y."/>
            <person name="Shah S."/>
            <person name="Dougan E. K."/>
            <person name="Thang M."/>
            <person name="Chan C."/>
        </authorList>
    </citation>
    <scope>NUCLEOTIDE SEQUENCE [LARGE SCALE GENOMIC DNA]</scope>
</reference>
<dbReference type="InterPro" id="IPR043502">
    <property type="entry name" value="DNA/RNA_pol_sf"/>
</dbReference>
<feature type="transmembrane region" description="Helical" evidence="2">
    <location>
        <begin position="28"/>
        <end position="54"/>
    </location>
</feature>
<proteinExistence type="predicted"/>
<gene>
    <name evidence="3" type="ORF">PCOR1329_LOCUS63315</name>
</gene>
<sequence length="1339" mass="148377">VELRCPEVHVPPIHVECLSEGKGVIGHLAYLLAGLTLFGAGWLCGALVAIPTWLCSRRLVAMARVGDVLLVKYNVAGPDLWHERIVLAVHPTEAGHYYMLTPDGDAYIEDCSPASDDVERIRGAAGLGDTPPALQGAPIYRFRDVPTVDDLRQQVLDAALALGLAVPGEIPRVRRVGGEDLVPRAGPPPPQGLADPRPPGQGVQAAGIAVPAPRADLVWVAAEDAEDLAKGTEVEVTVDTISAGDRAIMPWKGGYVALRQLTRPEVYRFTYDDLRVQPVQFDSSGARRVTFSEGVQRQDDTLPAGGLDLQGPRTASWFCRHVAENGPTPQAAHEAWLRKARPTCTSLYKDREALQALCGSEFSYAGGDSSCSVEPYDRGRVSMPAAGASPPWLTDVIDDSGRGVVDGFTTAMLRSPVEMGAIMDQQAHIKPYMDVRLKRDRLLYYQFVRDLFESNLVDFGTDAFETVYPFFVRKKSGKQRLVWDCRVANIRWRSPPKIRMASGSAFAGLQIPTELQEHGMWGAGSDIADYFFWLAMPPDLRPFFALPPVPGALLLEWGVPAALGGALHGLLEVRPRLRSVPMGWTWAMWLAQRVHIHQICLALPWAPSRLMEEGAPVPEWRSDLPVLNVYCDNLMVLATCPKLARETRDAVIVQLVKSGFVVHEVFGPVRQFTALGYYIDGGAMKVWVDPMRRERIAAAARALARRPRITGLALSRFIGHCIAAFLIFRPGLSVFRRMYDFAAKLGAAPGRLWTEAAHEARQISYLIQVTMSDLCLEWSERVLATDACLSGFAVAATRWPQEVIKEYGSVREKWRYRSRLPSATAPRDAALPAFGDPFSDINTVKTIAEPKAISTYEPNPDFAEIDPRYLGKEDWKLQYASRRHLLLGDNLGTVLAMEKGRSSSFSLNKSCRKTAAFSVASGSRYVYRWIPSESNRADEGSRLWEPRRRSACAADPPPGAGATISLAEWLELDEEAVEGRGTFLESSSVSTKTCKDYDQRHSDFQEWIAQNRLSIKLERQPDLVLTDYINHMWSTGHDVSEGSKVLAAYMYFYPDYSKAGRNVLPRARKALRGWRRLEPGRTRPPIPLHLLALLWLEMIHMGSPLMALALATMWVAYLRPGEAMRLKEKALVSPPRTSASALWSLHMHEELDQHPSKVNLFEESLVLDSADLPWLGDLLAGLRKGQPDRLFFEFKYPLLGQAMLGAAKKVGLEKLKITACHMRHSGPSHDILFKRRSLASVKARGRWLSDRTVRRYEAHGRLLQQQAKVSDDTNMKGALALDKLKDAFHTSLFPRAAASSRGAGPSRSSQAVGGSRKLSPAPVSQQRPGTSSKARRLIF</sequence>
<comment type="caution">
    <text evidence="3">The sequence shown here is derived from an EMBL/GenBank/DDBJ whole genome shotgun (WGS) entry which is preliminary data.</text>
</comment>
<evidence type="ECO:0000313" key="4">
    <source>
        <dbReference type="Proteomes" id="UP001189429"/>
    </source>
</evidence>
<feature type="region of interest" description="Disordered" evidence="1">
    <location>
        <begin position="1296"/>
        <end position="1339"/>
    </location>
</feature>
<feature type="compositionally biased region" description="Polar residues" evidence="1">
    <location>
        <begin position="1322"/>
        <end position="1332"/>
    </location>
</feature>
<evidence type="ECO:0000256" key="2">
    <source>
        <dbReference type="SAM" id="Phobius"/>
    </source>
</evidence>
<dbReference type="SUPFAM" id="SSF56672">
    <property type="entry name" value="DNA/RNA polymerases"/>
    <property type="match status" value="1"/>
</dbReference>
<protein>
    <recommendedName>
        <fullName evidence="5">RNA-directed RNA polymerase</fullName>
    </recommendedName>
</protein>
<dbReference type="EMBL" id="CAUYUJ010018037">
    <property type="protein sequence ID" value="CAK0880073.1"/>
    <property type="molecule type" value="Genomic_DNA"/>
</dbReference>
<organism evidence="3 4">
    <name type="scientific">Prorocentrum cordatum</name>
    <dbReference type="NCBI Taxonomy" id="2364126"/>
    <lineage>
        <taxon>Eukaryota</taxon>
        <taxon>Sar</taxon>
        <taxon>Alveolata</taxon>
        <taxon>Dinophyceae</taxon>
        <taxon>Prorocentrales</taxon>
        <taxon>Prorocentraceae</taxon>
        <taxon>Prorocentrum</taxon>
    </lineage>
</organism>
<feature type="region of interest" description="Disordered" evidence="1">
    <location>
        <begin position="179"/>
        <end position="204"/>
    </location>
</feature>
<feature type="compositionally biased region" description="Pro residues" evidence="1">
    <location>
        <begin position="185"/>
        <end position="199"/>
    </location>
</feature>
<name>A0ABN9W560_9DINO</name>
<keyword evidence="2" id="KW-0472">Membrane</keyword>